<sequence>MEWSRDFGSDLEGVLASSVITAAAQSEVDVEVADGYTITQFCDKIIDVFLYEKPKSKDWKRFLIFRDEWVKYRERFYSRCKVRADAESDSQLKQKLIDLSRKVRKIDDEMEMHAELLKEIQDNPIDINAIVARRRRDFTGEFFRHLTLLSEIYDGLEDRDAIARLGSRCLSAVSAFDNTLEIVGTLNTAQEKFDDILNSPSINAACEKIKSLAKAKELDSSLILLINGAWASAKESTTMKNEVKDIMYHLYKATQSSLRSIAPKEIKLLKYLLNITDPEERFTALATAFSPGDERDIKQPNAIYTTPKELHKWIKIMLDAYRLSKEESEIREAKKMSQPVVIQRLFILKETIEEEYLERDTKTEADVNSEEF</sequence>
<dbReference type="PANTHER" id="PTHR31755">
    <property type="entry name" value="FOLATE RECEPTOR-LIKE"/>
    <property type="match status" value="1"/>
</dbReference>
<dbReference type="AlphaFoldDB" id="A0A830C5S1"/>
<dbReference type="OrthoDB" id="509361at2759"/>
<name>A0A830C5S1_9LAMI</name>
<dbReference type="GO" id="GO:0009941">
    <property type="term" value="C:chloroplast envelope"/>
    <property type="evidence" value="ECO:0007669"/>
    <property type="project" value="TreeGrafter"/>
</dbReference>
<keyword evidence="2" id="KW-1185">Reference proteome</keyword>
<evidence type="ECO:0000313" key="1">
    <source>
        <dbReference type="EMBL" id="GFP91443.1"/>
    </source>
</evidence>
<protein>
    <submittedName>
        <fullName evidence="1">Uncharacterized protein at4g37920 chloroplastic</fullName>
    </submittedName>
</protein>
<proteinExistence type="predicted"/>
<dbReference type="GO" id="GO:0009535">
    <property type="term" value="C:chloroplast thylakoid membrane"/>
    <property type="evidence" value="ECO:0007669"/>
    <property type="project" value="TreeGrafter"/>
</dbReference>
<dbReference type="InterPro" id="IPR040320">
    <property type="entry name" value="At4g37920-like"/>
</dbReference>
<accession>A0A830C5S1</accession>
<reference evidence="1" key="1">
    <citation type="submission" date="2020-07" db="EMBL/GenBank/DDBJ databases">
        <title>Ethylene signaling mediates host invasion by parasitic plants.</title>
        <authorList>
            <person name="Yoshida S."/>
        </authorList>
    </citation>
    <scope>NUCLEOTIDE SEQUENCE</scope>
    <source>
        <strain evidence="1">Okayama</strain>
    </source>
</reference>
<dbReference type="Proteomes" id="UP000653305">
    <property type="component" value="Unassembled WGS sequence"/>
</dbReference>
<dbReference type="EMBL" id="BMAC01000245">
    <property type="protein sequence ID" value="GFP91443.1"/>
    <property type="molecule type" value="Genomic_DNA"/>
</dbReference>
<organism evidence="1 2">
    <name type="scientific">Phtheirospermum japonicum</name>
    <dbReference type="NCBI Taxonomy" id="374723"/>
    <lineage>
        <taxon>Eukaryota</taxon>
        <taxon>Viridiplantae</taxon>
        <taxon>Streptophyta</taxon>
        <taxon>Embryophyta</taxon>
        <taxon>Tracheophyta</taxon>
        <taxon>Spermatophyta</taxon>
        <taxon>Magnoliopsida</taxon>
        <taxon>eudicotyledons</taxon>
        <taxon>Gunneridae</taxon>
        <taxon>Pentapetalae</taxon>
        <taxon>asterids</taxon>
        <taxon>lamiids</taxon>
        <taxon>Lamiales</taxon>
        <taxon>Orobanchaceae</taxon>
        <taxon>Orobanchaceae incertae sedis</taxon>
        <taxon>Phtheirospermum</taxon>
    </lineage>
</organism>
<comment type="caution">
    <text evidence="1">The sequence shown here is derived from an EMBL/GenBank/DDBJ whole genome shotgun (WGS) entry which is preliminary data.</text>
</comment>
<evidence type="ECO:0000313" key="2">
    <source>
        <dbReference type="Proteomes" id="UP000653305"/>
    </source>
</evidence>
<gene>
    <name evidence="1" type="ORF">PHJA_001288300</name>
</gene>
<dbReference type="PANTHER" id="PTHR31755:SF2">
    <property type="entry name" value="OS08G0320800 PROTEIN"/>
    <property type="match status" value="1"/>
</dbReference>